<organism evidence="1 2">
    <name type="scientific">Persea americana</name>
    <name type="common">Avocado</name>
    <dbReference type="NCBI Taxonomy" id="3435"/>
    <lineage>
        <taxon>Eukaryota</taxon>
        <taxon>Viridiplantae</taxon>
        <taxon>Streptophyta</taxon>
        <taxon>Embryophyta</taxon>
        <taxon>Tracheophyta</taxon>
        <taxon>Spermatophyta</taxon>
        <taxon>Magnoliopsida</taxon>
        <taxon>Magnoliidae</taxon>
        <taxon>Laurales</taxon>
        <taxon>Lauraceae</taxon>
        <taxon>Persea</taxon>
    </lineage>
</organism>
<sequence>MGRFQSLLGGGEEEQDNFLDESSGAFSLSPMQRLYGFAGCLLAGLVCMLLSLVAFARPIKFAILFSFGNLLAIGSTALLIGVGQQLRMMLDPVRIYATAIYIGSVILALVCALCFHNKVLTILAIISEICALIWYSLSYIPFARRMVSELLMRTTKGVPCLSSSVWDASSYFGILRSNWWLRLHRLSFGFLVDMGTSWLHGVCKETSLASLIERLKLPLY</sequence>
<gene>
    <name evidence="1" type="ORF">MRB53_002544</name>
</gene>
<dbReference type="EMBL" id="CM056809">
    <property type="protein sequence ID" value="KAJ8649521.1"/>
    <property type="molecule type" value="Genomic_DNA"/>
</dbReference>
<keyword evidence="2" id="KW-1185">Reference proteome</keyword>
<evidence type="ECO:0000313" key="2">
    <source>
        <dbReference type="Proteomes" id="UP001234297"/>
    </source>
</evidence>
<dbReference type="Proteomes" id="UP001234297">
    <property type="component" value="Chromosome 1"/>
</dbReference>
<accession>A0ACC2MVN6</accession>
<comment type="caution">
    <text evidence="1">The sequence shown here is derived from an EMBL/GenBank/DDBJ whole genome shotgun (WGS) entry which is preliminary data.</text>
</comment>
<evidence type="ECO:0000313" key="1">
    <source>
        <dbReference type="EMBL" id="KAJ8649521.1"/>
    </source>
</evidence>
<proteinExistence type="predicted"/>
<reference evidence="1 2" key="1">
    <citation type="journal article" date="2022" name="Hortic Res">
        <title>A haplotype resolved chromosomal level avocado genome allows analysis of novel avocado genes.</title>
        <authorList>
            <person name="Nath O."/>
            <person name="Fletcher S.J."/>
            <person name="Hayward A."/>
            <person name="Shaw L.M."/>
            <person name="Masouleh A.K."/>
            <person name="Furtado A."/>
            <person name="Henry R.J."/>
            <person name="Mitter N."/>
        </authorList>
    </citation>
    <scope>NUCLEOTIDE SEQUENCE [LARGE SCALE GENOMIC DNA]</scope>
    <source>
        <strain evidence="2">cv. Hass</strain>
    </source>
</reference>
<name>A0ACC2MVN6_PERAE</name>
<protein>
    <submittedName>
        <fullName evidence="1">Uncharacterized protein</fullName>
    </submittedName>
</protein>